<dbReference type="AlphaFoldDB" id="A0A2Z2H8P0"/>
<keyword evidence="5" id="KW-0998">Cell outer membrane</keyword>
<reference evidence="7 8" key="1">
    <citation type="journal article" date="2017" name="Int. J. Syst. Evol. Microbiol.">
        <title>Kushneria konosiri sp. nov., isolated from the Korean salt-fermented seafood Daemi-jeot.</title>
        <authorList>
            <person name="Yun J.H."/>
            <person name="Park S.K."/>
            <person name="Lee J.Y."/>
            <person name="Jung M.J."/>
            <person name="Bae J.W."/>
        </authorList>
    </citation>
    <scope>NUCLEOTIDE SEQUENCE [LARGE SCALE GENOMIC DNA]</scope>
    <source>
        <strain evidence="7 8">X49</strain>
    </source>
</reference>
<dbReference type="KEGG" id="kus:B9G99_13315"/>
<keyword evidence="8" id="KW-1185">Reference proteome</keyword>
<name>A0A2Z2H8P0_9GAMM</name>
<feature type="signal peptide" evidence="6">
    <location>
        <begin position="1"/>
        <end position="40"/>
    </location>
</feature>
<dbReference type="NCBIfam" id="NF011686">
    <property type="entry name" value="PRK15106.1"/>
    <property type="match status" value="1"/>
</dbReference>
<evidence type="ECO:0000256" key="3">
    <source>
        <dbReference type="ARBA" id="ARBA00022729"/>
    </source>
</evidence>
<evidence type="ECO:0000256" key="1">
    <source>
        <dbReference type="ARBA" id="ARBA00004442"/>
    </source>
</evidence>
<evidence type="ECO:0000256" key="2">
    <source>
        <dbReference type="ARBA" id="ARBA00008728"/>
    </source>
</evidence>
<evidence type="ECO:0000313" key="7">
    <source>
        <dbReference type="EMBL" id="ARS53714.1"/>
    </source>
</evidence>
<evidence type="ECO:0000313" key="8">
    <source>
        <dbReference type="Proteomes" id="UP000250025"/>
    </source>
</evidence>
<comment type="similarity">
    <text evidence="2">Belongs to the nucleoside-specific channel-forming outer membrane porin (Tsx) (TC 1.B.10) family.</text>
</comment>
<keyword evidence="3 6" id="KW-0732">Signal</keyword>
<proteinExistence type="inferred from homology"/>
<comment type="subcellular location">
    <subcellularLocation>
        <location evidence="1">Cell outer membrane</location>
    </subcellularLocation>
</comment>
<dbReference type="InterPro" id="IPR003055">
    <property type="entry name" value="Channel_Tsx"/>
</dbReference>
<dbReference type="GO" id="GO:0009279">
    <property type="term" value="C:cell outer membrane"/>
    <property type="evidence" value="ECO:0007669"/>
    <property type="project" value="UniProtKB-SubCell"/>
</dbReference>
<evidence type="ECO:0000256" key="5">
    <source>
        <dbReference type="ARBA" id="ARBA00023237"/>
    </source>
</evidence>
<keyword evidence="4" id="KW-0472">Membrane</keyword>
<protein>
    <submittedName>
        <fullName evidence="7">Nucleoside-specific channel-forming protein Tsx</fullName>
    </submittedName>
</protein>
<organism evidence="7 8">
    <name type="scientific">Kushneria konosiri</name>
    <dbReference type="NCBI Taxonomy" id="698828"/>
    <lineage>
        <taxon>Bacteria</taxon>
        <taxon>Pseudomonadati</taxon>
        <taxon>Pseudomonadota</taxon>
        <taxon>Gammaproteobacteria</taxon>
        <taxon>Oceanospirillales</taxon>
        <taxon>Halomonadaceae</taxon>
        <taxon>Kushneria</taxon>
    </lineage>
</organism>
<dbReference type="InterPro" id="IPR018013">
    <property type="entry name" value="Channel_Tsx-like"/>
</dbReference>
<accession>A0A2Z2H8P0</accession>
<dbReference type="SUPFAM" id="SSF111364">
    <property type="entry name" value="Tsx-like channel"/>
    <property type="match status" value="1"/>
</dbReference>
<feature type="chain" id="PRO_5016254835" evidence="6">
    <location>
        <begin position="41"/>
        <end position="327"/>
    </location>
</feature>
<evidence type="ECO:0000256" key="4">
    <source>
        <dbReference type="ARBA" id="ARBA00023136"/>
    </source>
</evidence>
<gene>
    <name evidence="7" type="ORF">B9G99_13315</name>
</gene>
<dbReference type="Gene3D" id="2.40.230.20">
    <property type="entry name" value="Nucleoside-specific channel-forming protein, Tsx-like"/>
    <property type="match status" value="1"/>
</dbReference>
<sequence>MTMPYPLRMPTTCRASLRPSFGAPHALIFTSLLLPLSAHAEPQGAESAAASGETASYEATDEAPRSAYLSDWYNQNVTVIGSKDIRFGPQKIDDIYLEYEFFGRKGPLDLYGYIDMPKFFGIGNAADSGIFDKGSPIFAEIKPRLSLNELSGRDLSLGPISEWYLAANWIYDWGHNSDNSQNTLYSGLGTDIETGTPLDVSFNFYGKYQWENYGADNENSWDGYRAQLEYSYPLASFDNGASLFYAGFTNYDFGSDLGDDNSARANEAVVATNAFVYSFTHLRFLAVARYFHNGGQWNDGSELNFGDGDFRVRSTGWGYYFGVGWQF</sequence>
<dbReference type="Pfam" id="PF03502">
    <property type="entry name" value="Channel_Tsx"/>
    <property type="match status" value="1"/>
</dbReference>
<dbReference type="EMBL" id="CP021323">
    <property type="protein sequence ID" value="ARS53714.1"/>
    <property type="molecule type" value="Genomic_DNA"/>
</dbReference>
<evidence type="ECO:0000256" key="6">
    <source>
        <dbReference type="SAM" id="SignalP"/>
    </source>
</evidence>
<dbReference type="Proteomes" id="UP000250025">
    <property type="component" value="Chromosome"/>
</dbReference>
<dbReference type="GO" id="GO:0005337">
    <property type="term" value="F:nucleoside transmembrane transporter activity"/>
    <property type="evidence" value="ECO:0007669"/>
    <property type="project" value="InterPro"/>
</dbReference>
<dbReference type="InterPro" id="IPR036777">
    <property type="entry name" value="Channel_Tsx-like_sf"/>
</dbReference>
<dbReference type="PRINTS" id="PR01277">
    <property type="entry name" value="CHANNELTSX"/>
</dbReference>